<evidence type="ECO:0000256" key="1">
    <source>
        <dbReference type="SAM" id="MobiDB-lite"/>
    </source>
</evidence>
<evidence type="ECO:0000313" key="2">
    <source>
        <dbReference type="EMBL" id="MFE8703277.1"/>
    </source>
</evidence>
<feature type="compositionally biased region" description="Polar residues" evidence="1">
    <location>
        <begin position="12"/>
        <end position="27"/>
    </location>
</feature>
<proteinExistence type="predicted"/>
<dbReference type="EMBL" id="JBIACK010000014">
    <property type="protein sequence ID" value="MFE8703277.1"/>
    <property type="molecule type" value="Genomic_DNA"/>
</dbReference>
<organism evidence="2 3">
    <name type="scientific">Cytobacillus spartinae</name>
    <dbReference type="NCBI Taxonomy" id="3299023"/>
    <lineage>
        <taxon>Bacteria</taxon>
        <taxon>Bacillati</taxon>
        <taxon>Bacillota</taxon>
        <taxon>Bacilli</taxon>
        <taxon>Bacillales</taxon>
        <taxon>Bacillaceae</taxon>
        <taxon>Cytobacillus</taxon>
    </lineage>
</organism>
<sequence>MDKWNEEAAPNLNLTTEEVQSSNLLSKKQNHEFSEELSDGGERNENINKLYKGKKK</sequence>
<reference evidence="2 3" key="1">
    <citation type="submission" date="2024-08" db="EMBL/GenBank/DDBJ databases">
        <title>Two novel Cytobacillus novel species.</title>
        <authorList>
            <person name="Liu G."/>
        </authorList>
    </citation>
    <scope>NUCLEOTIDE SEQUENCE [LARGE SCALE GENOMIC DNA]</scope>
    <source>
        <strain evidence="2 3">FJAT-54145</strain>
    </source>
</reference>
<feature type="compositionally biased region" description="Basic and acidic residues" evidence="1">
    <location>
        <begin position="29"/>
        <end position="46"/>
    </location>
</feature>
<feature type="region of interest" description="Disordered" evidence="1">
    <location>
        <begin position="1"/>
        <end position="56"/>
    </location>
</feature>
<accession>A0ABW6KKM3</accession>
<name>A0ABW6KKM3_9BACI</name>
<keyword evidence="3" id="KW-1185">Reference proteome</keyword>
<evidence type="ECO:0000313" key="3">
    <source>
        <dbReference type="Proteomes" id="UP001601059"/>
    </source>
</evidence>
<dbReference type="Proteomes" id="UP001601059">
    <property type="component" value="Unassembled WGS sequence"/>
</dbReference>
<comment type="caution">
    <text evidence="2">The sequence shown here is derived from an EMBL/GenBank/DDBJ whole genome shotgun (WGS) entry which is preliminary data.</text>
</comment>
<dbReference type="RefSeq" id="WP_389363670.1">
    <property type="nucleotide sequence ID" value="NZ_JBIACK010000014.1"/>
</dbReference>
<protein>
    <recommendedName>
        <fullName evidence="4">DUF4021 domain-containing protein</fullName>
    </recommendedName>
</protein>
<evidence type="ECO:0008006" key="4">
    <source>
        <dbReference type="Google" id="ProtNLM"/>
    </source>
</evidence>
<gene>
    <name evidence="2" type="ORF">ACFYKX_22100</name>
</gene>